<dbReference type="Gene3D" id="3.40.50.300">
    <property type="entry name" value="P-loop containing nucleotide triphosphate hydrolases"/>
    <property type="match status" value="1"/>
</dbReference>
<evidence type="ECO:0000256" key="1">
    <source>
        <dbReference type="ARBA" id="ARBA00022737"/>
    </source>
</evidence>
<dbReference type="InterPro" id="IPR032171">
    <property type="entry name" value="COR-A"/>
</dbReference>
<evidence type="ECO:0000256" key="2">
    <source>
        <dbReference type="SAM" id="Coils"/>
    </source>
</evidence>
<proteinExistence type="predicted"/>
<dbReference type="Gene3D" id="3.80.10.10">
    <property type="entry name" value="Ribonuclease Inhibitor"/>
    <property type="match status" value="3"/>
</dbReference>
<dbReference type="Pfam" id="PF16095">
    <property type="entry name" value="COR-A"/>
    <property type="match status" value="1"/>
</dbReference>
<reference evidence="5" key="1">
    <citation type="submission" date="2020-01" db="EMBL/GenBank/DDBJ databases">
        <authorList>
            <person name="Mishra B."/>
        </authorList>
    </citation>
    <scope>NUCLEOTIDE SEQUENCE [LARGE SCALE GENOMIC DNA]</scope>
</reference>
<dbReference type="EMBL" id="CACVBM020001940">
    <property type="protein sequence ID" value="CAA7062694.1"/>
    <property type="molecule type" value="Genomic_DNA"/>
</dbReference>
<evidence type="ECO:0000313" key="6">
    <source>
        <dbReference type="Proteomes" id="UP000467841"/>
    </source>
</evidence>
<protein>
    <submittedName>
        <fullName evidence="5">Uncharacterized protein</fullName>
    </submittedName>
</protein>
<dbReference type="Pfam" id="PF25497">
    <property type="entry name" value="COR-B"/>
    <property type="match status" value="1"/>
</dbReference>
<evidence type="ECO:0000259" key="4">
    <source>
        <dbReference type="Pfam" id="PF25497"/>
    </source>
</evidence>
<comment type="caution">
    <text evidence="5">The sequence shown here is derived from an EMBL/GenBank/DDBJ whole genome shotgun (WGS) entry which is preliminary data.</text>
</comment>
<dbReference type="SUPFAM" id="SSF52047">
    <property type="entry name" value="RNI-like"/>
    <property type="match status" value="2"/>
</dbReference>
<dbReference type="InterPro" id="IPR057263">
    <property type="entry name" value="COR-B"/>
</dbReference>
<dbReference type="PANTHER" id="PTHR47679:SF1">
    <property type="entry name" value="PROTEIN TORNADO 1"/>
    <property type="match status" value="1"/>
</dbReference>
<keyword evidence="6" id="KW-1185">Reference proteome</keyword>
<sequence>MASEADQSFIDLSWFLQAIKDPSQNCFNLQTLSFTSTGKTTHCQLITDNTMNINVTRANLTSLSQIFIELATTLETQPSLRNLEFGGISWEVEILQSLGLLLDNTSKIKQLAFRKNRFSEQCLSELSEILKRNTSMKEIMFLESRIGSRGATLLGSALEVNDSLEELQIWEDSIGSKGAEELSKMIEANSSLKLFSIFDSNPSTATPLISAVLGMNRDMEVHVWSGDHKRDRSSKVVEFLPESNTLRIYQIDISGSCRVAAALGMNTTVRSLDMTGAKLNSRWAKEFRWVLEQNKTLREVKLSKTGLKDKAVVYLAAGLFKNKNLQSLYVDGNRFGSVGVEDLLCPLSRFSALQLQANITLKTIVFGGSNTKIGRDGLTAVLKMVTTNETVTHLGIHDDASLGPDDFVHIFKNLQKNASLRRVSLQGCRGVRGDRVLEAITETLQVNPLIEEIDLARTPLHESGKADEVYQKLGHNGGTVDDEVEMDSLKDMPLTEPKSVRAFLCGQDYAGKSTLLNSILQSFSASSGFPYAENVRTLMNPVEQAVKTVSGMKIKTFKDEETKISLWNLAGQQELYALHDLMFPSPCLFLIVLSLFRKPSNKEPKTPGEVEEELQYWLRFIVSNSRKAGQQCMNPNVTIVLTHSEKINQHQSESFQATVGSIQRLRDKFQALVDFYPTVFTVDARSSPSVSKLTHHIRMSSKAILQRVPRVYQLCNDMVPLLSDWRSENSNKPVMRWKAFADLCQFKVPSLRIKSRNENVEIVETRRRAIATCLHQTGEVIYFHELGFLILDYEWFCGEVLAQLIKLDVRKQSTGERNGFVSRKELEKILKSSLQSPIPGMASKVLEHLDAGDLVKMMKRVELCYEQDPSNPDSSLLVPSILEEGRGKNQKWQINTHDCVYSGRHLQCDDSSHMFLTAGSFPRIQVLLHNRIMELKNQHGATYSLEKYLIVLLHNRIMELKNQHGATYSLEKYLIAITIQGINIRVELGGQLGNYIDVLACSTKTLTETLRLINQLIIPAIQNSCHGVILLEHIIRPQCVQDLTPPRFRQSQFVSLQRLKEALSSVPAETMYDYQHTWDSVQDSGKTVLREGFDLARDLFSDDDFREVLQRRYHDLYSLAQELQVPTEDNPDAVPVTNELETVDPSFGGIAKGVEAVLQRLKIIEQEIRDLKQEIQGLRYYEHRLLIQLHHKVNYLVNYNVQMDERKVPNMFYFIRPEQYGRRLITSMVPGMVSLRIHMLCEFRREMHVVEDQLGCDVFQLDSYAVKCLAPYMAGFMTLLTFALRIGANWAAGMGHMIPDLGHAIAHLATNPSVIAGAAGAAGAMGVAAAVGRNRGRDRGIQEQDQREAQQWLIDYLREQNCSTGKDIAEKFGLWRVRYRDDGSIAWICKRHMITRANEVIQVPL</sequence>
<name>A0A6D2LA36_9BRAS</name>
<keyword evidence="1" id="KW-0677">Repeat</keyword>
<dbReference type="PANTHER" id="PTHR47679">
    <property type="entry name" value="PROTEIN TORNADO 1"/>
    <property type="match status" value="1"/>
</dbReference>
<feature type="domain" description="COR" evidence="3">
    <location>
        <begin position="760"/>
        <end position="882"/>
    </location>
</feature>
<organism evidence="5 6">
    <name type="scientific">Microthlaspi erraticum</name>
    <dbReference type="NCBI Taxonomy" id="1685480"/>
    <lineage>
        <taxon>Eukaryota</taxon>
        <taxon>Viridiplantae</taxon>
        <taxon>Streptophyta</taxon>
        <taxon>Embryophyta</taxon>
        <taxon>Tracheophyta</taxon>
        <taxon>Spermatophyta</taxon>
        <taxon>Magnoliopsida</taxon>
        <taxon>eudicotyledons</taxon>
        <taxon>Gunneridae</taxon>
        <taxon>Pentapetalae</taxon>
        <taxon>rosids</taxon>
        <taxon>malvids</taxon>
        <taxon>Brassicales</taxon>
        <taxon>Brassicaceae</taxon>
        <taxon>Coluteocarpeae</taxon>
        <taxon>Microthlaspi</taxon>
    </lineage>
</organism>
<dbReference type="Proteomes" id="UP000467841">
    <property type="component" value="Unassembled WGS sequence"/>
</dbReference>
<feature type="coiled-coil region" evidence="2">
    <location>
        <begin position="1154"/>
        <end position="1181"/>
    </location>
</feature>
<dbReference type="InterPro" id="IPR032675">
    <property type="entry name" value="LRR_dom_sf"/>
</dbReference>
<keyword evidence="2" id="KW-0175">Coiled coil</keyword>
<dbReference type="SMART" id="SM00368">
    <property type="entry name" value="LRR_RI"/>
    <property type="match status" value="4"/>
</dbReference>
<dbReference type="SUPFAM" id="SSF52540">
    <property type="entry name" value="P-loop containing nucleoside triphosphate hydrolases"/>
    <property type="match status" value="1"/>
</dbReference>
<evidence type="ECO:0000259" key="3">
    <source>
        <dbReference type="Pfam" id="PF16095"/>
    </source>
</evidence>
<feature type="domain" description="C-terminal of Roc COR-B" evidence="4">
    <location>
        <begin position="904"/>
        <end position="1076"/>
    </location>
</feature>
<dbReference type="OrthoDB" id="537968at2759"/>
<dbReference type="InterPro" id="IPR027417">
    <property type="entry name" value="P-loop_NTPase"/>
</dbReference>
<accession>A0A6D2LA36</accession>
<evidence type="ECO:0000313" key="5">
    <source>
        <dbReference type="EMBL" id="CAA7062694.1"/>
    </source>
</evidence>
<gene>
    <name evidence="5" type="ORF">MERR_LOCUS49930</name>
</gene>